<organism evidence="4 5">
    <name type="scientific">Actinoallomurus bryophytorum</name>
    <dbReference type="NCBI Taxonomy" id="1490222"/>
    <lineage>
        <taxon>Bacteria</taxon>
        <taxon>Bacillati</taxon>
        <taxon>Actinomycetota</taxon>
        <taxon>Actinomycetes</taxon>
        <taxon>Streptosporangiales</taxon>
        <taxon>Thermomonosporaceae</taxon>
        <taxon>Actinoallomurus</taxon>
    </lineage>
</organism>
<protein>
    <submittedName>
        <fullName evidence="4">Uncharacterized protein YbbC (DUF1343 family)</fullName>
    </submittedName>
</protein>
<dbReference type="Gene3D" id="3.40.50.12170">
    <property type="entry name" value="Uncharacterised protein PF07075, DUF1343"/>
    <property type="match status" value="1"/>
</dbReference>
<dbReference type="InterPro" id="IPR048502">
    <property type="entry name" value="NamZ_N"/>
</dbReference>
<name>A0A543CND0_9ACTN</name>
<dbReference type="Gene3D" id="3.90.1150.140">
    <property type="match status" value="1"/>
</dbReference>
<dbReference type="RefSeq" id="WP_141957183.1">
    <property type="nucleotide sequence ID" value="NZ_VFOZ01000001.1"/>
</dbReference>
<evidence type="ECO:0000313" key="4">
    <source>
        <dbReference type="EMBL" id="TQL98605.1"/>
    </source>
</evidence>
<evidence type="ECO:0000256" key="1">
    <source>
        <dbReference type="SAM" id="SignalP"/>
    </source>
</evidence>
<sequence>MTTTRRGVLRGIAATGAAAPFAALAGSGSASASAGRAGGVQTGFDVLHAGGYRQLKGQKVGLVANPTAVVRDLTHEVDVMHDSGGVDLVAVFGPEHGFRGSAQAGGSEGSYKDPRTQIPVYDAYAKSVTQIASDFTKAGLDTVVFDIQDAGARFYTYIWTMYDCMQAASQAGKHFVVLDRPNPLGGVAATGPVMHPEYTSGVGKNAISEQHGMTVGELALLFDKEFLGGKVKPQVIKMRGWRRGTFFDETGLPWVMPSPNMPTLDTAVVYPGLGLFEALTITEGRGTTRPFEIVGAPFLDWHYVDALNALDLPGVRFREAYFVPTFSKWVNQNCAGVQVTVTDRRRFDSIRTAIAMIVTARQLYPKDFAWRESAAPYWIDKLTGSDLVRKGVDGGSTTDQIVASWQGELARFRAQRSRYLLYR</sequence>
<dbReference type="PIRSF" id="PIRSF016719">
    <property type="entry name" value="UCP016719"/>
    <property type="match status" value="1"/>
</dbReference>
<evidence type="ECO:0000259" key="3">
    <source>
        <dbReference type="Pfam" id="PF20732"/>
    </source>
</evidence>
<dbReference type="PROSITE" id="PS51318">
    <property type="entry name" value="TAT"/>
    <property type="match status" value="1"/>
</dbReference>
<feature type="signal peptide" evidence="1">
    <location>
        <begin position="1"/>
        <end position="32"/>
    </location>
</feature>
<dbReference type="PANTHER" id="PTHR42915">
    <property type="entry name" value="HYPOTHETICAL 460 KDA PROTEIN IN FEUA-SIGW INTERGENIC REGION [PRECURSOR]"/>
    <property type="match status" value="1"/>
</dbReference>
<dbReference type="Pfam" id="PF20732">
    <property type="entry name" value="NamZ_C"/>
    <property type="match status" value="1"/>
</dbReference>
<feature type="chain" id="PRO_5022005645" evidence="1">
    <location>
        <begin position="33"/>
        <end position="423"/>
    </location>
</feature>
<dbReference type="InterPro" id="IPR006311">
    <property type="entry name" value="TAT_signal"/>
</dbReference>
<dbReference type="Pfam" id="PF07075">
    <property type="entry name" value="NamZ_N"/>
    <property type="match status" value="1"/>
</dbReference>
<accession>A0A543CND0</accession>
<evidence type="ECO:0000313" key="5">
    <source>
        <dbReference type="Proteomes" id="UP000316096"/>
    </source>
</evidence>
<feature type="domain" description="Peptidoglycan beta-N-acetylmuramidase NamZ C-terminal" evidence="3">
    <location>
        <begin position="268"/>
        <end position="422"/>
    </location>
</feature>
<feature type="domain" description="Peptidoglycan beta-N-acetylmuramidase NamZ N-terminal" evidence="2">
    <location>
        <begin position="60"/>
        <end position="264"/>
    </location>
</feature>
<gene>
    <name evidence="4" type="ORF">FB559_4232</name>
</gene>
<dbReference type="GO" id="GO:0033922">
    <property type="term" value="F:peptidoglycan beta-N-acetylmuramidase activity"/>
    <property type="evidence" value="ECO:0007669"/>
    <property type="project" value="InterPro"/>
</dbReference>
<keyword evidence="5" id="KW-1185">Reference proteome</keyword>
<dbReference type="OrthoDB" id="9801061at2"/>
<comment type="caution">
    <text evidence="4">The sequence shown here is derived from an EMBL/GenBank/DDBJ whole genome shotgun (WGS) entry which is preliminary data.</text>
</comment>
<proteinExistence type="predicted"/>
<dbReference type="PANTHER" id="PTHR42915:SF1">
    <property type="entry name" value="PEPTIDOGLYCAN BETA-N-ACETYLMURAMIDASE NAMZ"/>
    <property type="match status" value="1"/>
</dbReference>
<dbReference type="AlphaFoldDB" id="A0A543CND0"/>
<dbReference type="EMBL" id="VFOZ01000001">
    <property type="protein sequence ID" value="TQL98605.1"/>
    <property type="molecule type" value="Genomic_DNA"/>
</dbReference>
<dbReference type="InterPro" id="IPR008302">
    <property type="entry name" value="NamZ"/>
</dbReference>
<keyword evidence="1" id="KW-0732">Signal</keyword>
<reference evidence="4 5" key="1">
    <citation type="submission" date="2019-06" db="EMBL/GenBank/DDBJ databases">
        <title>Sequencing the genomes of 1000 actinobacteria strains.</title>
        <authorList>
            <person name="Klenk H.-P."/>
        </authorList>
    </citation>
    <scope>NUCLEOTIDE SEQUENCE [LARGE SCALE GENOMIC DNA]</scope>
    <source>
        <strain evidence="4 5">DSM 102200</strain>
    </source>
</reference>
<dbReference type="InterPro" id="IPR048503">
    <property type="entry name" value="NamZ_C"/>
</dbReference>
<dbReference type="Proteomes" id="UP000316096">
    <property type="component" value="Unassembled WGS sequence"/>
</dbReference>
<evidence type="ECO:0000259" key="2">
    <source>
        <dbReference type="Pfam" id="PF07075"/>
    </source>
</evidence>